<evidence type="ECO:0008006" key="4">
    <source>
        <dbReference type="Google" id="ProtNLM"/>
    </source>
</evidence>
<evidence type="ECO:0000313" key="2">
    <source>
        <dbReference type="EMBL" id="PQP17281.1"/>
    </source>
</evidence>
<sequence length="329" mass="35897">MVNRSAVTGRVVSRAAGIRAPRRLVVTTGRSLHGASPAVRGNRVVVESRIAGGRAGGTQVRERPRSAQEWQREITRVVSSFEAASRRPTGGIEIDFELRFDLRATGLALDWLTDAFRTALDAADLADTGGVLMRALFDTSDTDVVTIHLQRQPRATRAALTRGGGGDRAPRTERGLADTAPTVTVGTDPHGQVELETATGNLTYPSPLSLSGDTISSTEVSEILSPSGNVNRALANAKRKTHQLLGLKVGNQYRYPLFQFDRERKQIRPVAEHANRLMECDLDPWGTLDWWFTENPLIGDQRPADRLAAHTLTEAEVELMVAAEQMGMD</sequence>
<dbReference type="EMBL" id="PUIO01000058">
    <property type="protein sequence ID" value="PQP17281.1"/>
    <property type="molecule type" value="Genomic_DNA"/>
</dbReference>
<name>A0A2S8IR76_RHOOP</name>
<comment type="caution">
    <text evidence="2">The sequence shown here is derived from an EMBL/GenBank/DDBJ whole genome shotgun (WGS) entry which is preliminary data.</text>
</comment>
<proteinExistence type="predicted"/>
<organism evidence="2 3">
    <name type="scientific">Rhodococcus opacus</name>
    <name type="common">Nocardia opaca</name>
    <dbReference type="NCBI Taxonomy" id="37919"/>
    <lineage>
        <taxon>Bacteria</taxon>
        <taxon>Bacillati</taxon>
        <taxon>Actinomycetota</taxon>
        <taxon>Actinomycetes</taxon>
        <taxon>Mycobacteriales</taxon>
        <taxon>Nocardiaceae</taxon>
        <taxon>Rhodococcus</taxon>
    </lineage>
</organism>
<protein>
    <recommendedName>
        <fullName evidence="4">Antitoxin Xre/MbcA/ParS-like toxin-binding domain-containing protein</fullName>
    </recommendedName>
</protein>
<feature type="region of interest" description="Disordered" evidence="1">
    <location>
        <begin position="155"/>
        <end position="174"/>
    </location>
</feature>
<dbReference type="RefSeq" id="WP_105421534.1">
    <property type="nucleotide sequence ID" value="NZ_PUIO01000058.1"/>
</dbReference>
<dbReference type="AlphaFoldDB" id="A0A2S8IR76"/>
<evidence type="ECO:0000256" key="1">
    <source>
        <dbReference type="SAM" id="MobiDB-lite"/>
    </source>
</evidence>
<evidence type="ECO:0000313" key="3">
    <source>
        <dbReference type="Proteomes" id="UP000239290"/>
    </source>
</evidence>
<gene>
    <name evidence="2" type="ORF">C5613_34765</name>
</gene>
<accession>A0A2S8IR76</accession>
<reference evidence="3" key="1">
    <citation type="submission" date="2018-02" db="EMBL/GenBank/DDBJ databases">
        <title>Draft genome sequencing of Rhodococcus opacus KU647198.</title>
        <authorList>
            <person name="Zheng B.-X."/>
        </authorList>
    </citation>
    <scope>NUCLEOTIDE SEQUENCE [LARGE SCALE GENOMIC DNA]</scope>
    <source>
        <strain evidence="3">04-OD7</strain>
    </source>
</reference>
<dbReference type="Proteomes" id="UP000239290">
    <property type="component" value="Unassembled WGS sequence"/>
</dbReference>